<sequence>MSDLVALLRQLIRAELSRHTPSHIGIVEAVKDHAGPEDSVNYSCDVRLRESNVVLGEVPMASPLLGSVSPPAVGDLVLVHFVGGNPDFPIIGGRLYSDALRPPKYAQGQSVLSLPPAAADGARIDMLLQGGTEGSRSLSIKLPDKISVTISDQTISLATDSLKLTLDSDGKKASIETGAASISADADGNVVVQGSSSVQIKTDGNLEIKSNGNLTLNAVGEVQIQGAAIKLN</sequence>
<comment type="caution">
    <text evidence="2">The sequence shown here is derived from an EMBL/GenBank/DDBJ whole genome shotgun (WGS) entry which is preliminary data.</text>
</comment>
<keyword evidence="3" id="KW-1185">Reference proteome</keyword>
<accession>A0A398CRI1</accession>
<organism evidence="2 3">
    <name type="scientific">Cohnella faecalis</name>
    <dbReference type="NCBI Taxonomy" id="2315694"/>
    <lineage>
        <taxon>Bacteria</taxon>
        <taxon>Bacillati</taxon>
        <taxon>Bacillota</taxon>
        <taxon>Bacilli</taxon>
        <taxon>Bacillales</taxon>
        <taxon>Paenibacillaceae</taxon>
        <taxon>Cohnella</taxon>
    </lineage>
</organism>
<name>A0A398CRI1_9BACL</name>
<reference evidence="2 3" key="1">
    <citation type="submission" date="2018-09" db="EMBL/GenBank/DDBJ databases">
        <title>Cohnella cavernae sp. nov., isolated from a karst cave.</title>
        <authorList>
            <person name="Zhu H."/>
        </authorList>
    </citation>
    <scope>NUCLEOTIDE SEQUENCE [LARGE SCALE GENOMIC DNA]</scope>
    <source>
        <strain evidence="2 3">K2E09-144</strain>
    </source>
</reference>
<evidence type="ECO:0000259" key="1">
    <source>
        <dbReference type="Pfam" id="PF04717"/>
    </source>
</evidence>
<protein>
    <recommendedName>
        <fullName evidence="1">Gp5/Type VI secretion system Vgr protein OB-fold domain-containing protein</fullName>
    </recommendedName>
</protein>
<evidence type="ECO:0000313" key="3">
    <source>
        <dbReference type="Proteomes" id="UP000266340"/>
    </source>
</evidence>
<gene>
    <name evidence="2" type="ORF">D3H35_17180</name>
</gene>
<evidence type="ECO:0000313" key="2">
    <source>
        <dbReference type="EMBL" id="RIE02437.1"/>
    </source>
</evidence>
<dbReference type="OrthoDB" id="9762420at2"/>
<dbReference type="AlphaFoldDB" id="A0A398CRI1"/>
<dbReference type="Gene3D" id="2.40.50.230">
    <property type="entry name" value="Gp5 N-terminal domain"/>
    <property type="match status" value="1"/>
</dbReference>
<dbReference type="Proteomes" id="UP000266340">
    <property type="component" value="Unassembled WGS sequence"/>
</dbReference>
<dbReference type="Pfam" id="PF04717">
    <property type="entry name" value="Phage_base_V"/>
    <property type="match status" value="1"/>
</dbReference>
<dbReference type="SUPFAM" id="SSF69255">
    <property type="entry name" value="gp5 N-terminal domain-like"/>
    <property type="match status" value="1"/>
</dbReference>
<dbReference type="RefSeq" id="WP_119150476.1">
    <property type="nucleotide sequence ID" value="NZ_JBHSOV010000048.1"/>
</dbReference>
<dbReference type="InterPro" id="IPR037026">
    <property type="entry name" value="Vgr_OB-fold_dom_sf"/>
</dbReference>
<proteinExistence type="predicted"/>
<dbReference type="InterPro" id="IPR006531">
    <property type="entry name" value="Gp5/Vgr_OB"/>
</dbReference>
<feature type="domain" description="Gp5/Type VI secretion system Vgr protein OB-fold" evidence="1">
    <location>
        <begin position="55"/>
        <end position="96"/>
    </location>
</feature>
<dbReference type="EMBL" id="QXJM01000039">
    <property type="protein sequence ID" value="RIE02437.1"/>
    <property type="molecule type" value="Genomic_DNA"/>
</dbReference>